<evidence type="ECO:0000313" key="8">
    <source>
        <dbReference type="Proteomes" id="UP000234206"/>
    </source>
</evidence>
<dbReference type="SUPFAM" id="SSF53167">
    <property type="entry name" value="Purine and uridine phosphorylases"/>
    <property type="match status" value="1"/>
</dbReference>
<protein>
    <recommendedName>
        <fullName evidence="2">adenosylhomocysteine nucleosidase</fullName>
        <ecNumber evidence="2">3.2.2.9</ecNumber>
    </recommendedName>
</protein>
<dbReference type="OrthoDB" id="3734512at2"/>
<dbReference type="GO" id="GO:0005829">
    <property type="term" value="C:cytosol"/>
    <property type="evidence" value="ECO:0007669"/>
    <property type="project" value="TreeGrafter"/>
</dbReference>
<dbReference type="GO" id="GO:0009164">
    <property type="term" value="P:nucleoside catabolic process"/>
    <property type="evidence" value="ECO:0007669"/>
    <property type="project" value="InterPro"/>
</dbReference>
<evidence type="ECO:0000256" key="1">
    <source>
        <dbReference type="ARBA" id="ARBA00004945"/>
    </source>
</evidence>
<dbReference type="CDD" id="cd09008">
    <property type="entry name" value="MTAN"/>
    <property type="match status" value="1"/>
</dbReference>
<keyword evidence="3" id="KW-0028">Amino-acid biosynthesis</keyword>
<dbReference type="InterPro" id="IPR010049">
    <property type="entry name" value="MTA_SAH_Nsdase"/>
</dbReference>
<dbReference type="PANTHER" id="PTHR46832">
    <property type="entry name" value="5'-METHYLTHIOADENOSINE/S-ADENOSYLHOMOCYSTEINE NUCLEOSIDASE"/>
    <property type="match status" value="1"/>
</dbReference>
<evidence type="ECO:0000256" key="5">
    <source>
        <dbReference type="ARBA" id="ARBA00023167"/>
    </source>
</evidence>
<dbReference type="Proteomes" id="UP000234206">
    <property type="component" value="Unassembled WGS sequence"/>
</dbReference>
<dbReference type="Pfam" id="PF01048">
    <property type="entry name" value="PNP_UDP_1"/>
    <property type="match status" value="1"/>
</dbReference>
<dbReference type="EC" id="3.2.2.9" evidence="2"/>
<name>A0A2I1PAJ5_9MICO</name>
<proteinExistence type="predicted"/>
<sequence length="225" mass="22815">MGAIEAEVVALRAALEDAHEEVVLGLTVTRGVLDGIPLVLARCGVGKVNGALGAAALRVAGAEAVLFTGVAGGIAPGVAVGDLVVADDVVQHDVDVTPLGRGPGELLGEPLAWSADDRLRAACERAARAIAEDAAVHTGRVASGDQFVASGAARARIHEVFGALAAEMEGAATAQACARMGLPWAVVRSISDSADEGAVEDFPAFLEMAARRGEALVRQVVRELA</sequence>
<dbReference type="GO" id="GO:0008782">
    <property type="term" value="F:adenosylhomocysteine nucleosidase activity"/>
    <property type="evidence" value="ECO:0007669"/>
    <property type="project" value="UniProtKB-EC"/>
</dbReference>
<reference evidence="7 8" key="1">
    <citation type="submission" date="2017-12" db="EMBL/GenBank/DDBJ databases">
        <title>Phylogenetic diversity of female urinary microbiome.</title>
        <authorList>
            <person name="Thomas-White K."/>
            <person name="Wolfe A.J."/>
        </authorList>
    </citation>
    <scope>NUCLEOTIDE SEQUENCE [LARGE SCALE GENOMIC DNA]</scope>
    <source>
        <strain evidence="7 8">UMB1298</strain>
    </source>
</reference>
<dbReference type="InterPro" id="IPR000845">
    <property type="entry name" value="Nucleoside_phosphorylase_d"/>
</dbReference>
<dbReference type="InterPro" id="IPR035994">
    <property type="entry name" value="Nucleoside_phosphorylase_sf"/>
</dbReference>
<gene>
    <name evidence="7" type="ORF">CYJ76_06945</name>
</gene>
<organism evidence="7 8">
    <name type="scientific">Kytococcus schroeteri</name>
    <dbReference type="NCBI Taxonomy" id="138300"/>
    <lineage>
        <taxon>Bacteria</taxon>
        <taxon>Bacillati</taxon>
        <taxon>Actinomycetota</taxon>
        <taxon>Actinomycetes</taxon>
        <taxon>Micrococcales</taxon>
        <taxon>Kytococcaceae</taxon>
        <taxon>Kytococcus</taxon>
    </lineage>
</organism>
<keyword evidence="8" id="KW-1185">Reference proteome</keyword>
<evidence type="ECO:0000256" key="2">
    <source>
        <dbReference type="ARBA" id="ARBA00011974"/>
    </source>
</evidence>
<dbReference type="AlphaFoldDB" id="A0A2I1PAJ5"/>
<dbReference type="GO" id="GO:0019509">
    <property type="term" value="P:L-methionine salvage from methylthioadenosine"/>
    <property type="evidence" value="ECO:0007669"/>
    <property type="project" value="UniProtKB-UniPathway"/>
</dbReference>
<dbReference type="UniPathway" id="UPA00904">
    <property type="reaction ID" value="UER00871"/>
</dbReference>
<keyword evidence="5" id="KW-0486">Methionine biosynthesis</keyword>
<feature type="domain" description="Nucleoside phosphorylase" evidence="6">
    <location>
        <begin position="2"/>
        <end position="222"/>
    </location>
</feature>
<dbReference type="Gene3D" id="3.40.50.1580">
    <property type="entry name" value="Nucleoside phosphorylase domain"/>
    <property type="match status" value="1"/>
</dbReference>
<dbReference type="EMBL" id="PKIZ01000011">
    <property type="protein sequence ID" value="PKZ41647.1"/>
    <property type="molecule type" value="Genomic_DNA"/>
</dbReference>
<dbReference type="PANTHER" id="PTHR46832:SF1">
    <property type="entry name" value="5'-METHYLTHIOADENOSINE_S-ADENOSYLHOMOCYSTEINE NUCLEOSIDASE"/>
    <property type="match status" value="1"/>
</dbReference>
<comment type="pathway">
    <text evidence="1">Amino-acid biosynthesis; L-methionine biosynthesis via salvage pathway; S-methyl-5-thio-alpha-D-ribose 1-phosphate from S-methyl-5'-thioadenosine (hydrolase route): step 1/2.</text>
</comment>
<keyword evidence="4" id="KW-0378">Hydrolase</keyword>
<evidence type="ECO:0000313" key="7">
    <source>
        <dbReference type="EMBL" id="PKZ41647.1"/>
    </source>
</evidence>
<comment type="caution">
    <text evidence="7">The sequence shown here is derived from an EMBL/GenBank/DDBJ whole genome shotgun (WGS) entry which is preliminary data.</text>
</comment>
<evidence type="ECO:0000259" key="6">
    <source>
        <dbReference type="Pfam" id="PF01048"/>
    </source>
</evidence>
<accession>A0A2I1PAJ5</accession>
<dbReference type="GO" id="GO:0008930">
    <property type="term" value="F:methylthioadenosine nucleosidase activity"/>
    <property type="evidence" value="ECO:0007669"/>
    <property type="project" value="InterPro"/>
</dbReference>
<evidence type="ECO:0000256" key="3">
    <source>
        <dbReference type="ARBA" id="ARBA00022605"/>
    </source>
</evidence>
<dbReference type="NCBIfam" id="NF004079">
    <property type="entry name" value="PRK05584.1"/>
    <property type="match status" value="1"/>
</dbReference>
<evidence type="ECO:0000256" key="4">
    <source>
        <dbReference type="ARBA" id="ARBA00022801"/>
    </source>
</evidence>
<dbReference type="GO" id="GO:0019284">
    <property type="term" value="P:L-methionine salvage from S-adenosylmethionine"/>
    <property type="evidence" value="ECO:0007669"/>
    <property type="project" value="TreeGrafter"/>
</dbReference>
<dbReference type="NCBIfam" id="TIGR01704">
    <property type="entry name" value="MTA_SAH-Nsdase"/>
    <property type="match status" value="1"/>
</dbReference>